<name>A0A1X7SM61_AMPQE</name>
<reference evidence="1" key="1">
    <citation type="submission" date="2017-05" db="UniProtKB">
        <authorList>
            <consortium name="EnsemblMetazoa"/>
        </authorList>
    </citation>
    <scope>IDENTIFICATION</scope>
</reference>
<proteinExistence type="predicted"/>
<dbReference type="EnsemblMetazoa" id="Aqu2.1.03124_001">
    <property type="protein sequence ID" value="Aqu2.1.03124_001"/>
    <property type="gene ID" value="Aqu2.1.03124"/>
</dbReference>
<protein>
    <submittedName>
        <fullName evidence="1">Uncharacterized protein</fullName>
    </submittedName>
</protein>
<accession>A0A1X7SM61</accession>
<organism evidence="1">
    <name type="scientific">Amphimedon queenslandica</name>
    <name type="common">Sponge</name>
    <dbReference type="NCBI Taxonomy" id="400682"/>
    <lineage>
        <taxon>Eukaryota</taxon>
        <taxon>Metazoa</taxon>
        <taxon>Porifera</taxon>
        <taxon>Demospongiae</taxon>
        <taxon>Heteroscleromorpha</taxon>
        <taxon>Haplosclerida</taxon>
        <taxon>Niphatidae</taxon>
        <taxon>Amphimedon</taxon>
    </lineage>
</organism>
<evidence type="ECO:0000313" key="1">
    <source>
        <dbReference type="EnsemblMetazoa" id="Aqu2.1.03124_001"/>
    </source>
</evidence>
<dbReference type="AlphaFoldDB" id="A0A1X7SM61"/>
<sequence length="128" mass="14738">MDDRELAEISDSWSEDDKQIKIVLLALDGLFGGCDGRCWQLFFQPSSRRLSKSFPIHLRRYLTHINSAGPPFPFPGDTRDLPYLFRLVKWKVGEEDALVILYEVLLGVDVEEEKLVSIRNHCDTELLS</sequence>
<dbReference type="InParanoid" id="A0A1X7SM61"/>